<dbReference type="PANTHER" id="PTHR47371">
    <property type="entry name" value="LIPOTEICHOIC ACID SYNTHASE"/>
    <property type="match status" value="1"/>
</dbReference>
<evidence type="ECO:0000259" key="9">
    <source>
        <dbReference type="Pfam" id="PF00884"/>
    </source>
</evidence>
<dbReference type="RefSeq" id="WP_301226531.1">
    <property type="nucleotide sequence ID" value="NZ_JAROCG010000001.1"/>
</dbReference>
<accession>A0ABT8K0J4</accession>
<feature type="transmembrane region" description="Helical" evidence="8">
    <location>
        <begin position="62"/>
        <end position="88"/>
    </location>
</feature>
<dbReference type="EMBL" id="JAROCG010000001">
    <property type="protein sequence ID" value="MDN4610943.1"/>
    <property type="molecule type" value="Genomic_DNA"/>
</dbReference>
<evidence type="ECO:0000256" key="3">
    <source>
        <dbReference type="ARBA" id="ARBA00022475"/>
    </source>
</evidence>
<gene>
    <name evidence="10" type="ORF">P5G52_08655</name>
</gene>
<evidence type="ECO:0000313" key="10">
    <source>
        <dbReference type="EMBL" id="MDN4610943.1"/>
    </source>
</evidence>
<evidence type="ECO:0000256" key="8">
    <source>
        <dbReference type="SAM" id="Phobius"/>
    </source>
</evidence>
<protein>
    <submittedName>
        <fullName evidence="10">LTA synthase family protein</fullName>
    </submittedName>
</protein>
<keyword evidence="4 8" id="KW-0812">Transmembrane</keyword>
<keyword evidence="11" id="KW-1185">Reference proteome</keyword>
<feature type="transmembrane region" description="Helical" evidence="8">
    <location>
        <begin position="12"/>
        <end position="42"/>
    </location>
</feature>
<evidence type="ECO:0000256" key="5">
    <source>
        <dbReference type="ARBA" id="ARBA00022989"/>
    </source>
</evidence>
<evidence type="ECO:0000256" key="4">
    <source>
        <dbReference type="ARBA" id="ARBA00022692"/>
    </source>
</evidence>
<comment type="subcellular location">
    <subcellularLocation>
        <location evidence="1">Cell membrane</location>
        <topology evidence="1">Multi-pass membrane protein</topology>
    </subcellularLocation>
</comment>
<proteinExistence type="predicted"/>
<dbReference type="CDD" id="cd16015">
    <property type="entry name" value="LTA_synthase"/>
    <property type="match status" value="1"/>
</dbReference>
<dbReference type="InterPro" id="IPR017850">
    <property type="entry name" value="Alkaline_phosphatase_core_sf"/>
</dbReference>
<dbReference type="Gene3D" id="3.40.720.10">
    <property type="entry name" value="Alkaline Phosphatase, subunit A"/>
    <property type="match status" value="1"/>
</dbReference>
<dbReference type="Pfam" id="PF00884">
    <property type="entry name" value="Sulfatase"/>
    <property type="match status" value="1"/>
</dbReference>
<keyword evidence="5 8" id="KW-1133">Transmembrane helix</keyword>
<organism evidence="10 11">
    <name type="scientific">Arthrobacter burdickii</name>
    <dbReference type="NCBI Taxonomy" id="3035920"/>
    <lineage>
        <taxon>Bacteria</taxon>
        <taxon>Bacillati</taxon>
        <taxon>Actinomycetota</taxon>
        <taxon>Actinomycetes</taxon>
        <taxon>Micrococcales</taxon>
        <taxon>Micrococcaceae</taxon>
        <taxon>Arthrobacter</taxon>
    </lineage>
</organism>
<evidence type="ECO:0000256" key="7">
    <source>
        <dbReference type="SAM" id="MobiDB-lite"/>
    </source>
</evidence>
<feature type="domain" description="Sulfatase N-terminal" evidence="9">
    <location>
        <begin position="280"/>
        <end position="485"/>
    </location>
</feature>
<comment type="caution">
    <text evidence="10">The sequence shown here is derived from an EMBL/GenBank/DDBJ whole genome shotgun (WGS) entry which is preliminary data.</text>
</comment>
<evidence type="ECO:0000256" key="2">
    <source>
        <dbReference type="ARBA" id="ARBA00004936"/>
    </source>
</evidence>
<feature type="transmembrane region" description="Helical" evidence="8">
    <location>
        <begin position="131"/>
        <end position="152"/>
    </location>
</feature>
<evidence type="ECO:0000256" key="6">
    <source>
        <dbReference type="ARBA" id="ARBA00023136"/>
    </source>
</evidence>
<dbReference type="Proteomes" id="UP001174209">
    <property type="component" value="Unassembled WGS sequence"/>
</dbReference>
<feature type="region of interest" description="Disordered" evidence="7">
    <location>
        <begin position="96"/>
        <end position="126"/>
    </location>
</feature>
<sequence>MSGRILHATRRVGVVLGHVLVYVLIWAGLVLLTAAAGIRFYWGTISVSQMLMNLVSVETDGGGGSVVWIGILGIGVVPVLITVGIAVGQHYRRRARRRREEVRPARRSGGNDLRRARHRGGEDSRSGRRQWILRTVSTTLVAAVVIGGATAFSTTVGMGDYIRAANSDYDLGDHYVEPTVTSDADKRNLVLIFLESGEATLEDEQLFEKDAFAPLKEVTGAADGWQSVEDFQQYEGGGWTMAGLVGTQCGVPLKGADTATGSSAPSNDLGGGADTYLGGLTCLGDVLDEHGYTSAFLGGANASFAAKDVFLETHGYSEEKDLSDWRAAGEQERSFRSDWGLSDERLMANARDEIDRLHAEAEATGEPFNLSMLTLDTHEPVHVYDYCDVDTQNVVTSVYSCSMTQVAGFVDYMKDQGYLEDTAVVITGDHVKHMSAGDAFHEQLDHHENRTVFNRIWVPGGDTRGGLRPGLDQLNLYPTILEAAGLTLQDHAAGLGVSAFAPEVPAGSAQGMDPDAYSELLNSLSPLFYAKAWAGRDSAP</sequence>
<dbReference type="InterPro" id="IPR050448">
    <property type="entry name" value="OpgB/LTA_synthase_biosynth"/>
</dbReference>
<comment type="pathway">
    <text evidence="2">Cell wall biogenesis; lipoteichoic acid biosynthesis.</text>
</comment>
<dbReference type="PANTHER" id="PTHR47371:SF3">
    <property type="entry name" value="PHOSPHOGLYCEROL TRANSFERASE I"/>
    <property type="match status" value="1"/>
</dbReference>
<dbReference type="InterPro" id="IPR000917">
    <property type="entry name" value="Sulfatase_N"/>
</dbReference>
<reference evidence="10" key="1">
    <citation type="submission" date="2023-06" db="EMBL/GenBank/DDBJ databases">
        <title>MT1 and MT2 Draft Genomes of Novel Species.</title>
        <authorList>
            <person name="Venkateswaran K."/>
        </authorList>
    </citation>
    <scope>NUCLEOTIDE SEQUENCE</scope>
    <source>
        <strain evidence="10">IIF3SC-B10</strain>
    </source>
</reference>
<dbReference type="SUPFAM" id="SSF53649">
    <property type="entry name" value="Alkaline phosphatase-like"/>
    <property type="match status" value="1"/>
</dbReference>
<keyword evidence="6 8" id="KW-0472">Membrane</keyword>
<keyword evidence="3" id="KW-1003">Cell membrane</keyword>
<evidence type="ECO:0000256" key="1">
    <source>
        <dbReference type="ARBA" id="ARBA00004651"/>
    </source>
</evidence>
<evidence type="ECO:0000313" key="11">
    <source>
        <dbReference type="Proteomes" id="UP001174209"/>
    </source>
</evidence>
<name>A0ABT8K0J4_9MICC</name>